<evidence type="ECO:0000313" key="2">
    <source>
        <dbReference type="Proteomes" id="UP000061432"/>
    </source>
</evidence>
<dbReference type="OrthoDB" id="1680496at2"/>
<geneLocation type="plasmid" evidence="2">
    <name>pMaq22A_1p DNA</name>
</geneLocation>
<reference evidence="2" key="2">
    <citation type="submission" date="2015-01" db="EMBL/GenBank/DDBJ databases">
        <title>Complete genome sequence of Methylobacterium aquaticum strain 22A.</title>
        <authorList>
            <person name="Tani A."/>
            <person name="Ogura Y."/>
            <person name="Hayashi T."/>
        </authorList>
    </citation>
    <scope>NUCLEOTIDE SEQUENCE [LARGE SCALE GENOMIC DNA]</scope>
    <source>
        <strain evidence="2">MA-22A</strain>
        <plasmid evidence="2">Plasmid pMaq22A_1p DNA</plasmid>
    </source>
</reference>
<dbReference type="KEGG" id="maqu:Maq22A_1p36525"/>
<dbReference type="PATRIC" id="fig|270351.10.peg.6587"/>
<keyword evidence="1" id="KW-0614">Plasmid</keyword>
<dbReference type="InterPro" id="IPR044000">
    <property type="entry name" value="Phage_tube_2"/>
</dbReference>
<protein>
    <submittedName>
        <fullName evidence="1">Uncharacterized protein</fullName>
    </submittedName>
</protein>
<reference evidence="1 2" key="1">
    <citation type="journal article" date="2015" name="Genome Announc.">
        <title>Complete Genome Sequence of Methylobacterium aquaticum Strain 22A, Isolated from Racomitrium japonicum Moss.</title>
        <authorList>
            <person name="Tani A."/>
            <person name="Ogura Y."/>
            <person name="Hayashi T."/>
            <person name="Kimbara K."/>
        </authorList>
    </citation>
    <scope>NUCLEOTIDE SEQUENCE [LARGE SCALE GENOMIC DNA]</scope>
    <source>
        <strain evidence="1 2">MA-22A</strain>
        <plasmid evidence="2">Plasmid pMaq22A_1p DNA</plasmid>
    </source>
</reference>
<name>A0A0C6FVA7_9HYPH</name>
<dbReference type="AlphaFoldDB" id="A0A0C6FVA7"/>
<proteinExistence type="predicted"/>
<accession>A0A0C6FVA7</accession>
<evidence type="ECO:0000313" key="1">
    <source>
        <dbReference type="EMBL" id="BAQ49509.1"/>
    </source>
</evidence>
<dbReference type="EMBL" id="AP014705">
    <property type="protein sequence ID" value="BAQ49509.1"/>
    <property type="molecule type" value="Genomic_DNA"/>
</dbReference>
<organism evidence="1 2">
    <name type="scientific">Methylobacterium aquaticum</name>
    <dbReference type="NCBI Taxonomy" id="270351"/>
    <lineage>
        <taxon>Bacteria</taxon>
        <taxon>Pseudomonadati</taxon>
        <taxon>Pseudomonadota</taxon>
        <taxon>Alphaproteobacteria</taxon>
        <taxon>Hyphomicrobiales</taxon>
        <taxon>Methylobacteriaceae</taxon>
        <taxon>Methylobacterium</taxon>
    </lineage>
</organism>
<dbReference type="Proteomes" id="UP000061432">
    <property type="component" value="Plasmid pMaq22A_1p"/>
</dbReference>
<sequence>MARARGANAIMAAAFETTYGVPPTSGFRKLPFVSSNLGEEQGLIASDLLGYGREPLPPTRDVVNNDGDVVVPIDLRNFGNWLKLFMGAPSSTDATGVRTHVFTSGAVALPSMTVEVGLPEVPSYGQNFGVRGNTMRVQMQRSGLLTATLGLIAQGENKLGASAAGTLAEAGVERFSPFQGAITRGGQPLGSVVSADFTYSNNLDKVEVIRGDGRIEDADPGMVMMSGNVTVRFANTVLLDQATAGTPVELTFGWVTDATRSLVFTAHAVYLPRAKTPVTGPNGVQATFTWQAAKDMTLGKTVTATLINNVAAY</sequence>
<gene>
    <name evidence="1" type="ORF">Maq22A_1p36525</name>
</gene>
<dbReference type="Pfam" id="PF18906">
    <property type="entry name" value="Phage_tube_2"/>
    <property type="match status" value="1"/>
</dbReference>
<dbReference type="RefSeq" id="WP_060850550.1">
    <property type="nucleotide sequence ID" value="NZ_AP014705.1"/>
</dbReference>